<name>A0A479ZVX3_9CYAN</name>
<dbReference type="EMBL" id="BJCE01000046">
    <property type="protein sequence ID" value="GCL36697.1"/>
    <property type="molecule type" value="Genomic_DNA"/>
</dbReference>
<dbReference type="Gene3D" id="3.60.40.10">
    <property type="entry name" value="PPM-type phosphatase domain"/>
    <property type="match status" value="1"/>
</dbReference>
<keyword evidence="1" id="KW-0812">Transmembrane</keyword>
<dbReference type="PROSITE" id="PS51746">
    <property type="entry name" value="PPM_2"/>
    <property type="match status" value="1"/>
</dbReference>
<accession>A0A479ZVX3</accession>
<dbReference type="RefSeq" id="WP_137667134.1">
    <property type="nucleotide sequence ID" value="NZ_BJCE01000046.1"/>
</dbReference>
<dbReference type="SUPFAM" id="SSF81606">
    <property type="entry name" value="PP2C-like"/>
    <property type="match status" value="1"/>
</dbReference>
<reference evidence="4" key="1">
    <citation type="submission" date="2019-02" db="EMBL/GenBank/DDBJ databases">
        <title>Draft genome sequence of Sphaerospermopsis reniformis NIES-1949.</title>
        <authorList>
            <person name="Yamaguchi H."/>
            <person name="Suzuki S."/>
            <person name="Kawachi M."/>
        </authorList>
    </citation>
    <scope>NUCLEOTIDE SEQUENCE [LARGE SCALE GENOMIC DNA]</scope>
    <source>
        <strain evidence="4">NIES-1949</strain>
    </source>
</reference>
<feature type="domain" description="PPM-type phosphatase" evidence="2">
    <location>
        <begin position="258"/>
        <end position="533"/>
    </location>
</feature>
<dbReference type="InterPro" id="IPR036457">
    <property type="entry name" value="PPM-type-like_dom_sf"/>
</dbReference>
<dbReference type="SMART" id="SM00331">
    <property type="entry name" value="PP2C_SIG"/>
    <property type="match status" value="1"/>
</dbReference>
<dbReference type="CDD" id="cd00143">
    <property type="entry name" value="PP2Cc"/>
    <property type="match status" value="1"/>
</dbReference>
<organism evidence="3 4">
    <name type="scientific">Sphaerospermopsis reniformis</name>
    <dbReference type="NCBI Taxonomy" id="531300"/>
    <lineage>
        <taxon>Bacteria</taxon>
        <taxon>Bacillati</taxon>
        <taxon>Cyanobacteriota</taxon>
        <taxon>Cyanophyceae</taxon>
        <taxon>Nostocales</taxon>
        <taxon>Aphanizomenonaceae</taxon>
        <taxon>Sphaerospermopsis</taxon>
    </lineage>
</organism>
<dbReference type="AlphaFoldDB" id="A0A479ZVX3"/>
<keyword evidence="1" id="KW-0472">Membrane</keyword>
<keyword evidence="4" id="KW-1185">Reference proteome</keyword>
<comment type="caution">
    <text evidence="3">The sequence shown here is derived from an EMBL/GenBank/DDBJ whole genome shotgun (WGS) entry which is preliminary data.</text>
</comment>
<protein>
    <submittedName>
        <fullName evidence="3">Protein serine/threonine phosphatase</fullName>
    </submittedName>
</protein>
<dbReference type="SMART" id="SM00332">
    <property type="entry name" value="PP2Cc"/>
    <property type="match status" value="1"/>
</dbReference>
<feature type="transmembrane region" description="Helical" evidence="1">
    <location>
        <begin position="607"/>
        <end position="630"/>
    </location>
</feature>
<keyword evidence="1" id="KW-1133">Transmembrane helix</keyword>
<dbReference type="Proteomes" id="UP000300142">
    <property type="component" value="Unassembled WGS sequence"/>
</dbReference>
<dbReference type="InterPro" id="IPR001932">
    <property type="entry name" value="PPM-type_phosphatase-like_dom"/>
</dbReference>
<evidence type="ECO:0000313" key="4">
    <source>
        <dbReference type="Proteomes" id="UP000300142"/>
    </source>
</evidence>
<evidence type="ECO:0000313" key="3">
    <source>
        <dbReference type="EMBL" id="GCL36697.1"/>
    </source>
</evidence>
<gene>
    <name evidence="3" type="ORF">SR1949_18030</name>
</gene>
<evidence type="ECO:0000259" key="2">
    <source>
        <dbReference type="PROSITE" id="PS51746"/>
    </source>
</evidence>
<sequence>MISTERIIHCINPDCEKPINNLGDRTCKNCQTPIVYRYLWAIGTNAANIPPETKIADRYEVITQQIWLDTQPGKPPEIPSELPPTVIPYLKLYPQKLHIPQPYGFTTSTTEDTEDTNDILLLENAPIDTKGNLYPIITEVWEEAKAVRQLYWLWQILQLWKPLSELGVAASLLSPNNILVQGWCIKLLELYQTTETLTLQHLGQSWHSWVLVAKAEIAPGLSNIIQQMCQGEVDFTTISHQLNQLLLASAAELPLMVKVAGFTDAGLVMKHNEDSCFPNATDKIDNYLNQHLSVVCDGIDGHEGGEVASQLAVQSLKLQIRAWLQDVAEQTEIVPPDLLQQQLAASLRVVNNMIWSRNDEQNRQGRERMATTLVMSIQLPQRIVTNTGWESENTHELYIANVGDSRAYWITPSYCQLLTIDDDMATREVCFGQSLYRQAITTANAHALTQALGTKEAESLQFAIKRFILEEDGILLLCSDGLSDHDWVEKSWQNYVIPLLTGKLTVEDAARNWVKLANEKNGQDNTSIVLTVVRTSQAHLVPVTPVPIVLETSETEKVGITSTEIENFEAQAPAVDYLAESSLALIDLNLSEESASTPVKAANRGKLVLVLGGFLALLVGGTSLGLFAWWQLQPQSFGRLCQQLPPELQQFCPQRQ</sequence>
<evidence type="ECO:0000256" key="1">
    <source>
        <dbReference type="SAM" id="Phobius"/>
    </source>
</evidence>
<proteinExistence type="predicted"/>